<accession>A0ACC2H2L8</accession>
<reference evidence="1" key="1">
    <citation type="submission" date="2021-05" db="EMBL/GenBank/DDBJ databases">
        <authorList>
            <person name="Pan Q."/>
            <person name="Jouanno E."/>
            <person name="Zahm M."/>
            <person name="Klopp C."/>
            <person name="Cabau C."/>
            <person name="Louis A."/>
            <person name="Berthelot C."/>
            <person name="Parey E."/>
            <person name="Roest Crollius H."/>
            <person name="Montfort J."/>
            <person name="Robinson-Rechavi M."/>
            <person name="Bouchez O."/>
            <person name="Lampietro C."/>
            <person name="Lopez Roques C."/>
            <person name="Donnadieu C."/>
            <person name="Postlethwait J."/>
            <person name="Bobe J."/>
            <person name="Dillon D."/>
            <person name="Chandos A."/>
            <person name="von Hippel F."/>
            <person name="Guiguen Y."/>
        </authorList>
    </citation>
    <scope>NUCLEOTIDE SEQUENCE</scope>
    <source>
        <strain evidence="1">YG-Jan2019</strain>
    </source>
</reference>
<sequence>MSGMFNSTVSFHHFPKEETISKIWIRNVRRDNFLIKKTTTDCSRHFVSTDVIQVGRRRLKEGALPVLFAWNDYTLPAVRTSVWDRIQRPEDESTEEEEMDVGLLLQCHDYDAKPEPSALDIASEKIEAQQQVIEKLRLRLH</sequence>
<proteinExistence type="predicted"/>
<gene>
    <name evidence="1" type="ORF">DPEC_G00071930</name>
</gene>
<organism evidence="1 2">
    <name type="scientific">Dallia pectoralis</name>
    <name type="common">Alaska blackfish</name>
    <dbReference type="NCBI Taxonomy" id="75939"/>
    <lineage>
        <taxon>Eukaryota</taxon>
        <taxon>Metazoa</taxon>
        <taxon>Chordata</taxon>
        <taxon>Craniata</taxon>
        <taxon>Vertebrata</taxon>
        <taxon>Euteleostomi</taxon>
        <taxon>Actinopterygii</taxon>
        <taxon>Neopterygii</taxon>
        <taxon>Teleostei</taxon>
        <taxon>Protacanthopterygii</taxon>
        <taxon>Esociformes</taxon>
        <taxon>Umbridae</taxon>
        <taxon>Dallia</taxon>
    </lineage>
</organism>
<evidence type="ECO:0000313" key="2">
    <source>
        <dbReference type="Proteomes" id="UP001157502"/>
    </source>
</evidence>
<keyword evidence="2" id="KW-1185">Reference proteome</keyword>
<comment type="caution">
    <text evidence="1">The sequence shown here is derived from an EMBL/GenBank/DDBJ whole genome shotgun (WGS) entry which is preliminary data.</text>
</comment>
<evidence type="ECO:0000313" key="1">
    <source>
        <dbReference type="EMBL" id="KAJ8010144.1"/>
    </source>
</evidence>
<protein>
    <submittedName>
        <fullName evidence="1">Uncharacterized protein</fullName>
    </submittedName>
</protein>
<dbReference type="Proteomes" id="UP001157502">
    <property type="component" value="Chromosome 6"/>
</dbReference>
<name>A0ACC2H2L8_DALPE</name>
<dbReference type="EMBL" id="CM055733">
    <property type="protein sequence ID" value="KAJ8010144.1"/>
    <property type="molecule type" value="Genomic_DNA"/>
</dbReference>